<dbReference type="Proteomes" id="UP001500051">
    <property type="component" value="Unassembled WGS sequence"/>
</dbReference>
<dbReference type="RefSeq" id="WP_344813896.1">
    <property type="nucleotide sequence ID" value="NZ_BAAAYX010000019.1"/>
</dbReference>
<evidence type="ECO:0000313" key="2">
    <source>
        <dbReference type="EMBL" id="GAA3714141.1"/>
    </source>
</evidence>
<name>A0ABP7E6M5_9ACTN</name>
<feature type="region of interest" description="Disordered" evidence="1">
    <location>
        <begin position="70"/>
        <end position="94"/>
    </location>
</feature>
<organism evidence="2 3">
    <name type="scientific">Microlunatus aurantiacus</name>
    <dbReference type="NCBI Taxonomy" id="446786"/>
    <lineage>
        <taxon>Bacteria</taxon>
        <taxon>Bacillati</taxon>
        <taxon>Actinomycetota</taxon>
        <taxon>Actinomycetes</taxon>
        <taxon>Propionibacteriales</taxon>
        <taxon>Propionibacteriaceae</taxon>
        <taxon>Microlunatus</taxon>
    </lineage>
</organism>
<protein>
    <submittedName>
        <fullName evidence="2">Uncharacterized protein</fullName>
    </submittedName>
</protein>
<sequence>MRVAPLAFGSLLGRIPEVATFQLEQTASNRLLVRLATTPASGPALVQQHVQREMRRLLASYHVEHIGVDADNRPPLQAPGGKRRTVIPYGAGTG</sequence>
<dbReference type="EMBL" id="BAAAYX010000019">
    <property type="protein sequence ID" value="GAA3714141.1"/>
    <property type="molecule type" value="Genomic_DNA"/>
</dbReference>
<comment type="caution">
    <text evidence="2">The sequence shown here is derived from an EMBL/GenBank/DDBJ whole genome shotgun (WGS) entry which is preliminary data.</text>
</comment>
<evidence type="ECO:0000313" key="3">
    <source>
        <dbReference type="Proteomes" id="UP001500051"/>
    </source>
</evidence>
<evidence type="ECO:0000256" key="1">
    <source>
        <dbReference type="SAM" id="MobiDB-lite"/>
    </source>
</evidence>
<proteinExistence type="predicted"/>
<gene>
    <name evidence="2" type="ORF">GCM10022204_36550</name>
</gene>
<keyword evidence="3" id="KW-1185">Reference proteome</keyword>
<accession>A0ABP7E6M5</accession>
<reference evidence="3" key="1">
    <citation type="journal article" date="2019" name="Int. J. Syst. Evol. Microbiol.">
        <title>The Global Catalogue of Microorganisms (GCM) 10K type strain sequencing project: providing services to taxonomists for standard genome sequencing and annotation.</title>
        <authorList>
            <consortium name="The Broad Institute Genomics Platform"/>
            <consortium name="The Broad Institute Genome Sequencing Center for Infectious Disease"/>
            <person name="Wu L."/>
            <person name="Ma J."/>
        </authorList>
    </citation>
    <scope>NUCLEOTIDE SEQUENCE [LARGE SCALE GENOMIC DNA]</scope>
    <source>
        <strain evidence="3">JCM 16548</strain>
    </source>
</reference>